<reference evidence="2" key="1">
    <citation type="submission" date="2014-11" db="EMBL/GenBank/DDBJ databases">
        <authorList>
            <person name="Otto D Thomas"/>
            <person name="Naeem Raeece"/>
        </authorList>
    </citation>
    <scope>NUCLEOTIDE SEQUENCE</scope>
</reference>
<feature type="transmembrane region" description="Helical" evidence="1">
    <location>
        <begin position="76"/>
        <end position="102"/>
    </location>
</feature>
<feature type="transmembrane region" description="Helical" evidence="1">
    <location>
        <begin position="114"/>
        <end position="139"/>
    </location>
</feature>
<dbReference type="VEuPathDB" id="CryptoDB:Cvel_25749"/>
<keyword evidence="1" id="KW-0812">Transmembrane</keyword>
<protein>
    <submittedName>
        <fullName evidence="2">Uncharacterized protein</fullName>
    </submittedName>
</protein>
<dbReference type="EMBL" id="CDMZ01002164">
    <property type="protein sequence ID" value="CEM41066.1"/>
    <property type="molecule type" value="Genomic_DNA"/>
</dbReference>
<evidence type="ECO:0000313" key="2">
    <source>
        <dbReference type="EMBL" id="CEM41066.1"/>
    </source>
</evidence>
<feature type="transmembrane region" description="Helical" evidence="1">
    <location>
        <begin position="159"/>
        <end position="192"/>
    </location>
</feature>
<dbReference type="AlphaFoldDB" id="A0A0G4HAT7"/>
<sequence>MYPYAQTYAPQYNPPAVEADGGDHRIRAVRAAGESPGVTAAALICKVVLMCALPVAMVIMATTYNMTDCPNLVTWSIVYASCCCGTAVLVVFAFAIATCCVSDDESEGCSCAKFFLTLTYIFVFLGSLASVGVAIWGFVETETMRGKGFVGPTCPADVFWLIWVSCLLGIIFFGLALVCGGACLCCGIGMAAALAAASKDESTERLHPYERPGYFGPEAVP</sequence>
<gene>
    <name evidence="2" type="ORF">Cvel_25749</name>
</gene>
<keyword evidence="1" id="KW-1133">Transmembrane helix</keyword>
<keyword evidence="1" id="KW-0472">Membrane</keyword>
<proteinExistence type="predicted"/>
<feature type="transmembrane region" description="Helical" evidence="1">
    <location>
        <begin position="40"/>
        <end position="64"/>
    </location>
</feature>
<organism evidence="2">
    <name type="scientific">Chromera velia CCMP2878</name>
    <dbReference type="NCBI Taxonomy" id="1169474"/>
    <lineage>
        <taxon>Eukaryota</taxon>
        <taxon>Sar</taxon>
        <taxon>Alveolata</taxon>
        <taxon>Colpodellida</taxon>
        <taxon>Chromeraceae</taxon>
        <taxon>Chromera</taxon>
    </lineage>
</organism>
<evidence type="ECO:0000256" key="1">
    <source>
        <dbReference type="SAM" id="Phobius"/>
    </source>
</evidence>
<accession>A0A0G4HAT7</accession>
<name>A0A0G4HAT7_9ALVE</name>